<evidence type="ECO:0000313" key="1">
    <source>
        <dbReference type="EMBL" id="WAM32022.1"/>
    </source>
</evidence>
<dbReference type="RefSeq" id="WP_052671479.1">
    <property type="nucleotide sequence ID" value="NZ_CP113864.1"/>
</dbReference>
<gene>
    <name evidence="1" type="ORF">OTJ99_000517</name>
</gene>
<sequence>MREGYVGMEWLGNEVRFSAFKFEYGKGILMTLIYEKNKFEIWTSLPYSILFCATQNRKRLIEMLESRASIKCKKGLSMYVGRNTGYINWLIQESYPFPDGIEHWIIPTSNYVVEYLGSSLDVIDPLNKSIIEVDIEKVIEGLELTDMSWEYVKEEYKEFIDSKYLQEISLEKVIYDEGGVSILLNGELRKNKHSENYKDKILITFNDGIEALRITEAGRRLLLDVMFLNTKKYEPERKCFFKVKNSEFIRWLEKERRGEFKENIFHYCFITSNMIVDAISRHSPKIEKLREYK</sequence>
<accession>A0ABY7BGQ7</accession>
<evidence type="ECO:0000313" key="2">
    <source>
        <dbReference type="Proteomes" id="UP001164745"/>
    </source>
</evidence>
<dbReference type="EMBL" id="CP113864">
    <property type="protein sequence ID" value="WAM32022.1"/>
    <property type="molecule type" value="Genomic_DNA"/>
</dbReference>
<dbReference type="Proteomes" id="UP001164745">
    <property type="component" value="Chromosome"/>
</dbReference>
<name>A0ABY7BGQ7_9FIRM</name>
<organism evidence="1 2">
    <name type="scientific">Caldicellulosiruptor naganoensis</name>
    <dbReference type="NCBI Taxonomy" id="29324"/>
    <lineage>
        <taxon>Bacteria</taxon>
        <taxon>Bacillati</taxon>
        <taxon>Bacillota</taxon>
        <taxon>Bacillota incertae sedis</taxon>
        <taxon>Caldicellulosiruptorales</taxon>
        <taxon>Caldicellulosiruptoraceae</taxon>
        <taxon>Caldicellulosiruptor</taxon>
    </lineage>
</organism>
<keyword evidence="2" id="KW-1185">Reference proteome</keyword>
<reference evidence="1" key="1">
    <citation type="submission" date="2022-12" db="EMBL/GenBank/DDBJ databases">
        <authorList>
            <person name="Bing R.G."/>
            <person name="Willard D.J."/>
            <person name="Manesh M.J.H."/>
            <person name="Laemthong T."/>
            <person name="Crosby J.R."/>
            <person name="Kelly R.M."/>
        </authorList>
    </citation>
    <scope>NUCLEOTIDE SEQUENCE</scope>
    <source>
        <strain evidence="1">DSM 8991</strain>
    </source>
</reference>
<protein>
    <submittedName>
        <fullName evidence="1">Uncharacterized protein</fullName>
    </submittedName>
</protein>
<proteinExistence type="predicted"/>